<feature type="transmembrane region" description="Helical" evidence="7">
    <location>
        <begin position="135"/>
        <end position="158"/>
    </location>
</feature>
<evidence type="ECO:0000313" key="8">
    <source>
        <dbReference type="EMBL" id="GGE35922.1"/>
    </source>
</evidence>
<evidence type="ECO:0000256" key="1">
    <source>
        <dbReference type="ARBA" id="ARBA00004651"/>
    </source>
</evidence>
<evidence type="ECO:0000256" key="7">
    <source>
        <dbReference type="RuleBase" id="RU362072"/>
    </source>
</evidence>
<keyword evidence="3 7" id="KW-1003">Cell membrane</keyword>
<keyword evidence="9" id="KW-1185">Reference proteome</keyword>
<proteinExistence type="inferred from homology"/>
<dbReference type="PANTHER" id="PTHR30065">
    <property type="entry name" value="FLAGELLAR BIOSYNTHETIC PROTEIN FLIR"/>
    <property type="match status" value="1"/>
</dbReference>
<dbReference type="Pfam" id="PF01311">
    <property type="entry name" value="Bac_export_1"/>
    <property type="match status" value="1"/>
</dbReference>
<organism evidence="8 9">
    <name type="scientific">Agaricicola taiwanensis</name>
    <dbReference type="NCBI Taxonomy" id="591372"/>
    <lineage>
        <taxon>Bacteria</taxon>
        <taxon>Pseudomonadati</taxon>
        <taxon>Pseudomonadota</taxon>
        <taxon>Alphaproteobacteria</taxon>
        <taxon>Rhodobacterales</taxon>
        <taxon>Paracoccaceae</taxon>
        <taxon>Agaricicola</taxon>
    </lineage>
</organism>
<gene>
    <name evidence="8" type="ORF">GCM10007276_11720</name>
</gene>
<evidence type="ECO:0000313" key="9">
    <source>
        <dbReference type="Proteomes" id="UP000602745"/>
    </source>
</evidence>
<dbReference type="AlphaFoldDB" id="A0A8J2YC78"/>
<dbReference type="PANTHER" id="PTHR30065:SF1">
    <property type="entry name" value="SURFACE PRESENTATION OF ANTIGENS PROTEIN SPAR"/>
    <property type="match status" value="1"/>
</dbReference>
<dbReference type="EMBL" id="BMCP01000001">
    <property type="protein sequence ID" value="GGE35922.1"/>
    <property type="molecule type" value="Genomic_DNA"/>
</dbReference>
<accession>A0A8J2YC78</accession>
<comment type="caution">
    <text evidence="8">The sequence shown here is derived from an EMBL/GenBank/DDBJ whole genome shotgun (WGS) entry which is preliminary data.</text>
</comment>
<keyword evidence="5 7" id="KW-1133">Transmembrane helix</keyword>
<dbReference type="GO" id="GO:0006605">
    <property type="term" value="P:protein targeting"/>
    <property type="evidence" value="ECO:0007669"/>
    <property type="project" value="UniProtKB-UniRule"/>
</dbReference>
<feature type="transmembrane region" description="Helical" evidence="7">
    <location>
        <begin position="44"/>
        <end position="63"/>
    </location>
</feature>
<dbReference type="PRINTS" id="PR00953">
    <property type="entry name" value="TYPE3IMRPROT"/>
</dbReference>
<name>A0A8J2YC78_9RHOB</name>
<sequence length="271" mass="29631">MQIDLPRELLNQLEDYILVLGFAMARFIGFVSIMPIFTRMGIDMLLRGGIALGFAIPVVPYVFATMEQGHLPGGMMVGMLIMKEVAIGVVLGIIFGIPIWAAETAGEVMDLQRGASSAQLFDPLFLSELNITGTFLSIIMVALFFTSGAFMMMLGGVYDSYALWPIDQLWPLLDTSSANIALNLLDRLFSMAIILAGPIIITLLITDISLAFVSRAAPSLQVFDLSLSVKNAVFVILMVAYCAFMIEYMNGNTAFLLEIPDFLENMTVNKG</sequence>
<evidence type="ECO:0000256" key="5">
    <source>
        <dbReference type="ARBA" id="ARBA00022989"/>
    </source>
</evidence>
<evidence type="ECO:0000256" key="2">
    <source>
        <dbReference type="ARBA" id="ARBA00009772"/>
    </source>
</evidence>
<dbReference type="NCBIfam" id="TIGR01401">
    <property type="entry name" value="fliR_like_III"/>
    <property type="match status" value="1"/>
</dbReference>
<reference evidence="8" key="1">
    <citation type="journal article" date="2014" name="Int. J. Syst. Evol. Microbiol.">
        <title>Complete genome sequence of Corynebacterium casei LMG S-19264T (=DSM 44701T), isolated from a smear-ripened cheese.</title>
        <authorList>
            <consortium name="US DOE Joint Genome Institute (JGI-PGF)"/>
            <person name="Walter F."/>
            <person name="Albersmeier A."/>
            <person name="Kalinowski J."/>
            <person name="Ruckert C."/>
        </authorList>
    </citation>
    <scope>NUCLEOTIDE SEQUENCE</scope>
    <source>
        <strain evidence="8">CCM 7684</strain>
    </source>
</reference>
<comment type="similarity">
    <text evidence="2 7">Belongs to the FliR/MopE/SpaR family.</text>
</comment>
<dbReference type="RefSeq" id="WP_188408722.1">
    <property type="nucleotide sequence ID" value="NZ_BMCP01000001.1"/>
</dbReference>
<dbReference type="GO" id="GO:0005886">
    <property type="term" value="C:plasma membrane"/>
    <property type="evidence" value="ECO:0007669"/>
    <property type="project" value="UniProtKB-SubCell"/>
</dbReference>
<evidence type="ECO:0000256" key="3">
    <source>
        <dbReference type="ARBA" id="ARBA00022475"/>
    </source>
</evidence>
<dbReference type="InterPro" id="IPR002010">
    <property type="entry name" value="T3SS_IM_R"/>
</dbReference>
<evidence type="ECO:0000256" key="6">
    <source>
        <dbReference type="ARBA" id="ARBA00023136"/>
    </source>
</evidence>
<feature type="transmembrane region" description="Helical" evidence="7">
    <location>
        <begin position="188"/>
        <end position="213"/>
    </location>
</feature>
<keyword evidence="4 7" id="KW-0812">Transmembrane</keyword>
<feature type="transmembrane region" description="Helical" evidence="7">
    <location>
        <begin position="16"/>
        <end position="37"/>
    </location>
</feature>
<feature type="transmembrane region" description="Helical" evidence="7">
    <location>
        <begin position="75"/>
        <end position="101"/>
    </location>
</feature>
<dbReference type="Proteomes" id="UP000602745">
    <property type="component" value="Unassembled WGS sequence"/>
</dbReference>
<feature type="transmembrane region" description="Helical" evidence="7">
    <location>
        <begin position="225"/>
        <end position="246"/>
    </location>
</feature>
<dbReference type="InterPro" id="IPR006304">
    <property type="entry name" value="T3SS_SpaR/YscT"/>
</dbReference>
<comment type="subcellular location">
    <subcellularLocation>
        <location evidence="1 7">Cell membrane</location>
        <topology evidence="1 7">Multi-pass membrane protein</topology>
    </subcellularLocation>
</comment>
<evidence type="ECO:0008006" key="10">
    <source>
        <dbReference type="Google" id="ProtNLM"/>
    </source>
</evidence>
<protein>
    <recommendedName>
        <fullName evidence="10">EscT/YscT/HrcT family type III secretion system export apparatus protein</fullName>
    </recommendedName>
</protein>
<reference evidence="8" key="2">
    <citation type="submission" date="2020-09" db="EMBL/GenBank/DDBJ databases">
        <authorList>
            <person name="Sun Q."/>
            <person name="Sedlacek I."/>
        </authorList>
    </citation>
    <scope>NUCLEOTIDE SEQUENCE</scope>
    <source>
        <strain evidence="8">CCM 7684</strain>
    </source>
</reference>
<evidence type="ECO:0000256" key="4">
    <source>
        <dbReference type="ARBA" id="ARBA00022692"/>
    </source>
</evidence>
<keyword evidence="6 7" id="KW-0472">Membrane</keyword>